<organism evidence="2">
    <name type="scientific">Culex pipiens</name>
    <name type="common">House mosquito</name>
    <dbReference type="NCBI Taxonomy" id="7175"/>
    <lineage>
        <taxon>Eukaryota</taxon>
        <taxon>Metazoa</taxon>
        <taxon>Ecdysozoa</taxon>
        <taxon>Arthropoda</taxon>
        <taxon>Hexapoda</taxon>
        <taxon>Insecta</taxon>
        <taxon>Pterygota</taxon>
        <taxon>Neoptera</taxon>
        <taxon>Endopterygota</taxon>
        <taxon>Diptera</taxon>
        <taxon>Nematocera</taxon>
        <taxon>Culicoidea</taxon>
        <taxon>Culicidae</taxon>
        <taxon>Culicinae</taxon>
        <taxon>Culicini</taxon>
        <taxon>Culex</taxon>
        <taxon>Culex</taxon>
    </lineage>
</organism>
<proteinExistence type="predicted"/>
<dbReference type="EMBL" id="HBUE01122835">
    <property type="protein sequence ID" value="CAG6493132.1"/>
    <property type="molecule type" value="Transcribed_RNA"/>
</dbReference>
<sequence>MLVYSGARVALEDALGQLEPAARAPAPLMEQTFQQQPGRADHLPRLELPTYNGNPIEWLAFKGRFEKRIANITEDSDKYAFLMKCLEGFSTARNKIDALENSGAKFQDAWVKLEYLSYKKRLAFEGYFFKVVRFKRITTPNPKAIMNLMDVVDTAIHAAKQIQADANPALDCVADGLLVALVKSKLDSETSSRIEDAMDIHTVYGWDAFREELEKRTSQMVSHYSENEKEKHAKTVGAITANDSENKRPKKPKNPRDSACFVC</sequence>
<evidence type="ECO:0000256" key="1">
    <source>
        <dbReference type="SAM" id="MobiDB-lite"/>
    </source>
</evidence>
<accession>A0A8D8CL31</accession>
<evidence type="ECO:0000313" key="2">
    <source>
        <dbReference type="EMBL" id="CAG6493132.1"/>
    </source>
</evidence>
<dbReference type="InterPro" id="IPR005312">
    <property type="entry name" value="DUF1759"/>
</dbReference>
<feature type="region of interest" description="Disordered" evidence="1">
    <location>
        <begin position="224"/>
        <end position="258"/>
    </location>
</feature>
<dbReference type="Pfam" id="PF03564">
    <property type="entry name" value="DUF1759"/>
    <property type="match status" value="1"/>
</dbReference>
<reference evidence="2" key="1">
    <citation type="submission" date="2021-05" db="EMBL/GenBank/DDBJ databases">
        <authorList>
            <person name="Alioto T."/>
            <person name="Alioto T."/>
            <person name="Gomez Garrido J."/>
        </authorList>
    </citation>
    <scope>NUCLEOTIDE SEQUENCE</scope>
</reference>
<protein>
    <submittedName>
        <fullName evidence="2">(northern house mosquito) hypothetical protein</fullName>
    </submittedName>
</protein>
<name>A0A8D8CL31_CULPI</name>
<dbReference type="AlphaFoldDB" id="A0A8D8CL31"/>